<keyword evidence="2" id="KW-1185">Reference proteome</keyword>
<gene>
    <name evidence="1" type="ORF">LWF01_11160</name>
</gene>
<dbReference type="Proteomes" id="UP001209083">
    <property type="component" value="Chromosome"/>
</dbReference>
<protein>
    <submittedName>
        <fullName evidence="1">Crosslink repair DNA glycosylase YcaQ family protein</fullName>
    </submittedName>
</protein>
<dbReference type="EMBL" id="CP090958">
    <property type="protein sequence ID" value="WGW10690.1"/>
    <property type="molecule type" value="Genomic_DNA"/>
</dbReference>
<name>A0ABY8QQI9_9MICO</name>
<dbReference type="PANTHER" id="PTHR30528:SF0">
    <property type="entry name" value="CYTOPLASMIC PROTEIN"/>
    <property type="match status" value="1"/>
</dbReference>
<sequence>MTQTNLSKPGLEQAVGGQATVSTANISQAKARRIALAAQGFHKPRPSSPPSMRSLKGVIDRIGLLQIDSVNVLSRSHYLPLFSRLGHYDRDLLHRATASRPRVLTEYWAHEASLIPPATYRLLQWRMDSWKETAWGKMRQDTPGYAELLELVYDEVARRGPITASRLDQCLSHDMPAPSGTNWGWNWSQVKTALEALFWAGRIGSAGRNPQFERRYDITERILPADIAATPPPPKDEAIVELLRISAKALGIGTAQCLRDYFRLPASAVQPAIRRLVDAGELQPVQVAGWKRTAYLARDASKPRAIRARALLSPFDSLVFERARTEALFDFRFRLEIYVPKHKRVHGYYVLPFLLGDRLVARVDLKADREAGLLRVQSAHAEPHAPETTAVELYQELVLMARWLGLERVAVTGMGDLGPGLVAAGAERA</sequence>
<dbReference type="RefSeq" id="WP_349637470.1">
    <property type="nucleotide sequence ID" value="NZ_CP090958.1"/>
</dbReference>
<dbReference type="PANTHER" id="PTHR30528">
    <property type="entry name" value="CYTOPLASMIC PROTEIN"/>
    <property type="match status" value="1"/>
</dbReference>
<dbReference type="Pfam" id="PF06224">
    <property type="entry name" value="AlkZ-like"/>
    <property type="match status" value="1"/>
</dbReference>
<evidence type="ECO:0000313" key="2">
    <source>
        <dbReference type="Proteomes" id="UP001209083"/>
    </source>
</evidence>
<organism evidence="1 2">
    <name type="scientific">Saxibacter everestensis</name>
    <dbReference type="NCBI Taxonomy" id="2909229"/>
    <lineage>
        <taxon>Bacteria</taxon>
        <taxon>Bacillati</taxon>
        <taxon>Actinomycetota</taxon>
        <taxon>Actinomycetes</taxon>
        <taxon>Micrococcales</taxon>
        <taxon>Brevibacteriaceae</taxon>
        <taxon>Saxibacter</taxon>
    </lineage>
</organism>
<evidence type="ECO:0000313" key="1">
    <source>
        <dbReference type="EMBL" id="WGW10690.1"/>
    </source>
</evidence>
<proteinExistence type="predicted"/>
<dbReference type="InterPro" id="IPR009351">
    <property type="entry name" value="AlkZ-like"/>
</dbReference>
<reference evidence="1 2" key="1">
    <citation type="submission" date="2023-05" db="EMBL/GenBank/DDBJ databases">
        <title>Lithophilousrod everest ZFBP1038 complete genpme.</title>
        <authorList>
            <person name="Tian M."/>
        </authorList>
    </citation>
    <scope>NUCLEOTIDE SEQUENCE [LARGE SCALE GENOMIC DNA]</scope>
    <source>
        <strain evidence="1 2">ZFBP1038</strain>
    </source>
</reference>
<accession>A0ABY8QQI9</accession>